<dbReference type="Pfam" id="PF01548">
    <property type="entry name" value="DEDD_Tnp_IS110"/>
    <property type="match status" value="1"/>
</dbReference>
<evidence type="ECO:0000313" key="4">
    <source>
        <dbReference type="Proteomes" id="UP000189670"/>
    </source>
</evidence>
<sequence>MKSYVGIDLHSTNSVIGIIDEDNNQLFLKKLPNKLEQILLVLEEFRETNIGIVVESTYNWYWLVDGLLENNYKVHLANPSGNIQYSGLKHSDDKKDSLWLANLLRLNILKEGYIYPKKDRPVRDLLRRRILFVKQRTAQILSFQSMITRNLGIKKSSNEIKKLKPEEVIKLFNDKNLLLMASCYMENINHLTTQIRIIEKEIKEVAKLKKEFECLLTINGIGNILALTIMFEVGDIGRFPKVGNYSSYCRCVSSVRKSNNKKKGEGNRKNGNKYLSWAYVEAANFSRRYCQEAQSFYQRKKSKTNEIVATKALANKLARASYYIMRDKVPFDPQKLFK</sequence>
<dbReference type="GO" id="GO:0003677">
    <property type="term" value="F:DNA binding"/>
    <property type="evidence" value="ECO:0007669"/>
    <property type="project" value="InterPro"/>
</dbReference>
<dbReference type="EMBL" id="ATBP01001107">
    <property type="protein sequence ID" value="ETR68038.1"/>
    <property type="molecule type" value="Genomic_DNA"/>
</dbReference>
<comment type="caution">
    <text evidence="3">The sequence shown here is derived from an EMBL/GenBank/DDBJ whole genome shotgun (WGS) entry which is preliminary data.</text>
</comment>
<proteinExistence type="predicted"/>
<evidence type="ECO:0000259" key="2">
    <source>
        <dbReference type="Pfam" id="PF02371"/>
    </source>
</evidence>
<dbReference type="InterPro" id="IPR003346">
    <property type="entry name" value="Transposase_20"/>
</dbReference>
<reference evidence="4" key="1">
    <citation type="submission" date="2012-11" db="EMBL/GenBank/DDBJ databases">
        <authorList>
            <person name="Lucero-Rivera Y.E."/>
            <person name="Tovar-Ramirez D."/>
        </authorList>
    </citation>
    <scope>NUCLEOTIDE SEQUENCE [LARGE SCALE GENOMIC DNA]</scope>
    <source>
        <strain evidence="4">Araruama</strain>
    </source>
</reference>
<protein>
    <submittedName>
        <fullName evidence="3">Transposase IS116/IS110/IS902 family protein</fullName>
    </submittedName>
</protein>
<accession>A0A1V1NZR6</accession>
<organism evidence="3 4">
    <name type="scientific">Candidatus Magnetoglobus multicellularis str. Araruama</name>
    <dbReference type="NCBI Taxonomy" id="890399"/>
    <lineage>
        <taxon>Bacteria</taxon>
        <taxon>Pseudomonadati</taxon>
        <taxon>Thermodesulfobacteriota</taxon>
        <taxon>Desulfobacteria</taxon>
        <taxon>Desulfobacterales</taxon>
        <taxon>Desulfobacteraceae</taxon>
        <taxon>Candidatus Magnetoglobus</taxon>
    </lineage>
</organism>
<dbReference type="Pfam" id="PF02371">
    <property type="entry name" value="Transposase_20"/>
    <property type="match status" value="1"/>
</dbReference>
<dbReference type="NCBIfam" id="NF033542">
    <property type="entry name" value="transpos_IS110"/>
    <property type="match status" value="1"/>
</dbReference>
<dbReference type="GO" id="GO:0004803">
    <property type="term" value="F:transposase activity"/>
    <property type="evidence" value="ECO:0007669"/>
    <property type="project" value="InterPro"/>
</dbReference>
<dbReference type="AlphaFoldDB" id="A0A1V1NZR6"/>
<dbReference type="PANTHER" id="PTHR33055:SF15">
    <property type="entry name" value="TRANSPOSASE-RELATED"/>
    <property type="match status" value="1"/>
</dbReference>
<feature type="domain" description="Transposase IS116/IS110/IS902 C-terminal" evidence="2">
    <location>
        <begin position="213"/>
        <end position="298"/>
    </location>
</feature>
<dbReference type="InterPro" id="IPR002525">
    <property type="entry name" value="Transp_IS110-like_N"/>
</dbReference>
<feature type="domain" description="Transposase IS110-like N-terminal" evidence="1">
    <location>
        <begin position="5"/>
        <end position="147"/>
    </location>
</feature>
<dbReference type="GO" id="GO:0006313">
    <property type="term" value="P:DNA transposition"/>
    <property type="evidence" value="ECO:0007669"/>
    <property type="project" value="InterPro"/>
</dbReference>
<name>A0A1V1NZR6_9BACT</name>
<dbReference type="PANTHER" id="PTHR33055">
    <property type="entry name" value="TRANSPOSASE FOR INSERTION SEQUENCE ELEMENT IS1111A"/>
    <property type="match status" value="1"/>
</dbReference>
<gene>
    <name evidence="3" type="ORF">OMM_04802</name>
</gene>
<evidence type="ECO:0000259" key="1">
    <source>
        <dbReference type="Pfam" id="PF01548"/>
    </source>
</evidence>
<dbReference type="Proteomes" id="UP000189670">
    <property type="component" value="Unassembled WGS sequence"/>
</dbReference>
<evidence type="ECO:0000313" key="3">
    <source>
        <dbReference type="EMBL" id="ETR68038.1"/>
    </source>
</evidence>
<dbReference type="InterPro" id="IPR047650">
    <property type="entry name" value="Transpos_IS110"/>
</dbReference>